<protein>
    <recommendedName>
        <fullName evidence="9">Lipoprotein signal peptidase</fullName>
        <ecNumber evidence="9">3.4.23.36</ecNumber>
    </recommendedName>
    <alternativeName>
        <fullName evidence="9">Prolipoprotein signal peptidase</fullName>
    </alternativeName>
    <alternativeName>
        <fullName evidence="9">Signal peptidase II</fullName>
        <shortName evidence="9">SPase II</shortName>
    </alternativeName>
</protein>
<evidence type="ECO:0000256" key="9">
    <source>
        <dbReference type="HAMAP-Rule" id="MF_00161"/>
    </source>
</evidence>
<dbReference type="GO" id="GO:0004190">
    <property type="term" value="F:aspartic-type endopeptidase activity"/>
    <property type="evidence" value="ECO:0007669"/>
    <property type="project" value="UniProtKB-UniRule"/>
</dbReference>
<feature type="active site" evidence="9">
    <location>
        <position position="129"/>
    </location>
</feature>
<comment type="subcellular location">
    <subcellularLocation>
        <location evidence="9">Cell inner membrane</location>
        <topology evidence="9">Multi-pass membrane protein</topology>
    </subcellularLocation>
</comment>
<keyword evidence="7 9" id="KW-1133">Transmembrane helix</keyword>
<dbReference type="AlphaFoldDB" id="F0SG57"/>
<name>F0SG57_RUBBR</name>
<evidence type="ECO:0000256" key="10">
    <source>
        <dbReference type="RuleBase" id="RU004181"/>
    </source>
</evidence>
<comment type="similarity">
    <text evidence="1 9 10">Belongs to the peptidase A8 family.</text>
</comment>
<evidence type="ECO:0000256" key="3">
    <source>
        <dbReference type="ARBA" id="ARBA00022670"/>
    </source>
</evidence>
<keyword evidence="12" id="KW-0449">Lipoprotein</keyword>
<dbReference type="GO" id="GO:0005886">
    <property type="term" value="C:plasma membrane"/>
    <property type="evidence" value="ECO:0007669"/>
    <property type="project" value="UniProtKB-SubCell"/>
</dbReference>
<gene>
    <name evidence="9" type="primary">lspA</name>
    <name evidence="12" type="ordered locus">Plabr_1789</name>
</gene>
<comment type="catalytic activity">
    <reaction evidence="9">
        <text>Release of signal peptides from bacterial membrane prolipoproteins. Hydrolyzes -Xaa-Yaa-Zaa-|-(S,diacylglyceryl)Cys-, in which Xaa is hydrophobic (preferably Leu), and Yaa (Ala or Ser) and Zaa (Gly or Ala) have small, neutral side chains.</text>
        <dbReference type="EC" id="3.4.23.36"/>
    </reaction>
</comment>
<dbReference type="InterPro" id="IPR001872">
    <property type="entry name" value="Peptidase_A8"/>
</dbReference>
<dbReference type="UniPathway" id="UPA00665"/>
<keyword evidence="13" id="KW-1185">Reference proteome</keyword>
<keyword evidence="3 9" id="KW-0645">Protease</keyword>
<keyword evidence="2 9" id="KW-1003">Cell membrane</keyword>
<dbReference type="Proteomes" id="UP000006860">
    <property type="component" value="Chromosome"/>
</dbReference>
<comment type="pathway">
    <text evidence="9">Protein modification; lipoprotein biosynthesis (signal peptide cleavage).</text>
</comment>
<reference evidence="13" key="1">
    <citation type="submission" date="2011-02" db="EMBL/GenBank/DDBJ databases">
        <title>The complete genome of Planctomyces brasiliensis DSM 5305.</title>
        <authorList>
            <person name="Lucas S."/>
            <person name="Copeland A."/>
            <person name="Lapidus A."/>
            <person name="Bruce D."/>
            <person name="Goodwin L."/>
            <person name="Pitluck S."/>
            <person name="Kyrpides N."/>
            <person name="Mavromatis K."/>
            <person name="Pagani I."/>
            <person name="Ivanova N."/>
            <person name="Ovchinnikova G."/>
            <person name="Lu M."/>
            <person name="Detter J.C."/>
            <person name="Han C."/>
            <person name="Land M."/>
            <person name="Hauser L."/>
            <person name="Markowitz V."/>
            <person name="Cheng J.-F."/>
            <person name="Hugenholtz P."/>
            <person name="Woyke T."/>
            <person name="Wu D."/>
            <person name="Tindall B."/>
            <person name="Pomrenke H.G."/>
            <person name="Brambilla E."/>
            <person name="Klenk H.-P."/>
            <person name="Eisen J.A."/>
        </authorList>
    </citation>
    <scope>NUCLEOTIDE SEQUENCE [LARGE SCALE GENOMIC DNA]</scope>
    <source>
        <strain evidence="13">ATCC 49424 / DSM 5305 / JCM 21570 / NBRC 103401 / IFAM 1448</strain>
    </source>
</reference>
<keyword evidence="5 9" id="KW-0064">Aspartyl protease</keyword>
<evidence type="ECO:0000256" key="11">
    <source>
        <dbReference type="SAM" id="MobiDB-lite"/>
    </source>
</evidence>
<keyword evidence="9" id="KW-0997">Cell inner membrane</keyword>
<evidence type="ECO:0000256" key="6">
    <source>
        <dbReference type="ARBA" id="ARBA00022801"/>
    </source>
</evidence>
<sequence>MLFAAIAIIGTIWDLGTKSAVFSSLGYPGRFSEWTQTFLNGWVEFRFLTSFNEGALWGMGQGFSSLFALLSVLAAIGILTWLTYFRGAASLWLCVTLGLVLAGTLGNLYDRLGWHGNEIDGERMYAVRDFLAFTFGTYHYPIFNFADVFLVTGAIMLGVYSFFLEVGPEENSKSTDQTSTVSTPTPAASPESSS</sequence>
<keyword evidence="4 9" id="KW-0812">Transmembrane</keyword>
<dbReference type="STRING" id="756272.Plabr_1789"/>
<feature type="transmembrane region" description="Helical" evidence="9">
    <location>
        <begin position="91"/>
        <end position="109"/>
    </location>
</feature>
<dbReference type="PROSITE" id="PS00855">
    <property type="entry name" value="SPASE_II"/>
    <property type="match status" value="1"/>
</dbReference>
<evidence type="ECO:0000256" key="8">
    <source>
        <dbReference type="ARBA" id="ARBA00023136"/>
    </source>
</evidence>
<feature type="region of interest" description="Disordered" evidence="11">
    <location>
        <begin position="169"/>
        <end position="194"/>
    </location>
</feature>
<feature type="transmembrane region" description="Helical" evidence="9">
    <location>
        <begin position="63"/>
        <end position="84"/>
    </location>
</feature>
<dbReference type="PRINTS" id="PR00781">
    <property type="entry name" value="LIPOSIGPTASE"/>
</dbReference>
<dbReference type="EC" id="3.4.23.36" evidence="9"/>
<dbReference type="EMBL" id="CP002546">
    <property type="protein sequence ID" value="ADY59399.1"/>
    <property type="molecule type" value="Genomic_DNA"/>
</dbReference>
<dbReference type="GO" id="GO:0006508">
    <property type="term" value="P:proteolysis"/>
    <property type="evidence" value="ECO:0007669"/>
    <property type="project" value="UniProtKB-KW"/>
</dbReference>
<organism evidence="12 13">
    <name type="scientific">Rubinisphaera brasiliensis (strain ATCC 49424 / DSM 5305 / JCM 21570 / IAM 15109 / NBRC 103401 / IFAM 1448)</name>
    <name type="common">Planctomyces brasiliensis</name>
    <dbReference type="NCBI Taxonomy" id="756272"/>
    <lineage>
        <taxon>Bacteria</taxon>
        <taxon>Pseudomonadati</taxon>
        <taxon>Planctomycetota</taxon>
        <taxon>Planctomycetia</taxon>
        <taxon>Planctomycetales</taxon>
        <taxon>Planctomycetaceae</taxon>
        <taxon>Rubinisphaera</taxon>
    </lineage>
</organism>
<comment type="caution">
    <text evidence="9">Lacks conserved residue(s) required for the propagation of feature annotation.</text>
</comment>
<dbReference type="KEGG" id="pbs:Plabr_1789"/>
<feature type="compositionally biased region" description="Low complexity" evidence="11">
    <location>
        <begin position="178"/>
        <end position="194"/>
    </location>
</feature>
<evidence type="ECO:0000256" key="1">
    <source>
        <dbReference type="ARBA" id="ARBA00006139"/>
    </source>
</evidence>
<evidence type="ECO:0000313" key="12">
    <source>
        <dbReference type="EMBL" id="ADY59399.1"/>
    </source>
</evidence>
<dbReference type="HOGENOM" id="CLU_1401545_0_0_0"/>
<keyword evidence="6 9" id="KW-0378">Hydrolase</keyword>
<accession>F0SG57</accession>
<evidence type="ECO:0000256" key="2">
    <source>
        <dbReference type="ARBA" id="ARBA00022475"/>
    </source>
</evidence>
<dbReference type="Pfam" id="PF01252">
    <property type="entry name" value="Peptidase_A8"/>
    <property type="match status" value="1"/>
</dbReference>
<evidence type="ECO:0000256" key="5">
    <source>
        <dbReference type="ARBA" id="ARBA00022750"/>
    </source>
</evidence>
<evidence type="ECO:0000256" key="4">
    <source>
        <dbReference type="ARBA" id="ARBA00022692"/>
    </source>
</evidence>
<keyword evidence="8 9" id="KW-0472">Membrane</keyword>
<dbReference type="PANTHER" id="PTHR33695:SF1">
    <property type="entry name" value="LIPOPROTEIN SIGNAL PEPTIDASE"/>
    <property type="match status" value="1"/>
</dbReference>
<comment type="function">
    <text evidence="9">This protein specifically catalyzes the removal of signal peptides from prolipoproteins.</text>
</comment>
<feature type="transmembrane region" description="Helical" evidence="9">
    <location>
        <begin position="142"/>
        <end position="163"/>
    </location>
</feature>
<dbReference type="eggNOG" id="COG0597">
    <property type="taxonomic scope" value="Bacteria"/>
</dbReference>
<evidence type="ECO:0000313" key="13">
    <source>
        <dbReference type="Proteomes" id="UP000006860"/>
    </source>
</evidence>
<evidence type="ECO:0000256" key="7">
    <source>
        <dbReference type="ARBA" id="ARBA00022989"/>
    </source>
</evidence>
<dbReference type="RefSeq" id="WP_013628126.1">
    <property type="nucleotide sequence ID" value="NC_015174.1"/>
</dbReference>
<dbReference type="PANTHER" id="PTHR33695">
    <property type="entry name" value="LIPOPROTEIN SIGNAL PEPTIDASE"/>
    <property type="match status" value="1"/>
</dbReference>
<feature type="active site" evidence="9">
    <location>
        <position position="147"/>
    </location>
</feature>
<proteinExistence type="inferred from homology"/>
<dbReference type="HAMAP" id="MF_00161">
    <property type="entry name" value="LspA"/>
    <property type="match status" value="1"/>
</dbReference>